<proteinExistence type="predicted"/>
<comment type="caution">
    <text evidence="2">The sequence shown here is derived from an EMBL/GenBank/DDBJ whole genome shotgun (WGS) entry which is preliminary data.</text>
</comment>
<evidence type="ECO:0000313" key="3">
    <source>
        <dbReference type="Proteomes" id="UP000051373"/>
    </source>
</evidence>
<keyword evidence="1" id="KW-0812">Transmembrane</keyword>
<gene>
    <name evidence="2" type="ORF">AMJ83_05650</name>
</gene>
<feature type="transmembrane region" description="Helical" evidence="1">
    <location>
        <begin position="61"/>
        <end position="89"/>
    </location>
</feature>
<dbReference type="EMBL" id="LJUJ01000009">
    <property type="protein sequence ID" value="KPK63687.1"/>
    <property type="molecule type" value="Genomic_DNA"/>
</dbReference>
<name>A0A0S8FSL7_UNCW3</name>
<organism evidence="2 3">
    <name type="scientific">candidate division WOR_3 bacterium SM23_42</name>
    <dbReference type="NCBI Taxonomy" id="1703779"/>
    <lineage>
        <taxon>Bacteria</taxon>
        <taxon>Bacteria division WOR-3</taxon>
    </lineage>
</organism>
<protein>
    <submittedName>
        <fullName evidence="2">Uncharacterized protein</fullName>
    </submittedName>
</protein>
<dbReference type="AlphaFoldDB" id="A0A0S8FSL7"/>
<keyword evidence="1" id="KW-1133">Transmembrane helix</keyword>
<accession>A0A0S8FSL7</accession>
<keyword evidence="1" id="KW-0472">Membrane</keyword>
<evidence type="ECO:0000313" key="2">
    <source>
        <dbReference type="EMBL" id="KPK63687.1"/>
    </source>
</evidence>
<sequence length="100" mass="10452">MESKFRTLRTVSVILKIIAWVIAALTIIGFIAILVGGAALAQFSGQYGGMAGLGPFGAVGIAFYVLIIGAIWFISLLAGADLILVILAIEENTRATKPTT</sequence>
<reference evidence="2 3" key="1">
    <citation type="journal article" date="2015" name="Microbiome">
        <title>Genomic resolution of linkages in carbon, nitrogen, and sulfur cycling among widespread estuary sediment bacteria.</title>
        <authorList>
            <person name="Baker B.J."/>
            <person name="Lazar C.S."/>
            <person name="Teske A.P."/>
            <person name="Dick G.J."/>
        </authorList>
    </citation>
    <scope>NUCLEOTIDE SEQUENCE [LARGE SCALE GENOMIC DNA]</scope>
    <source>
        <strain evidence="2">SM23_42</strain>
    </source>
</reference>
<dbReference type="Proteomes" id="UP000051373">
    <property type="component" value="Unassembled WGS sequence"/>
</dbReference>
<evidence type="ECO:0000256" key="1">
    <source>
        <dbReference type="SAM" id="Phobius"/>
    </source>
</evidence>
<feature type="transmembrane region" description="Helical" evidence="1">
    <location>
        <begin position="12"/>
        <end position="41"/>
    </location>
</feature>